<gene>
    <name evidence="1" type="primary">PRX1_1</name>
    <name evidence="1" type="ORF">DSO57_1018438</name>
</gene>
<comment type="caution">
    <text evidence="1">The sequence shown here is derived from an EMBL/GenBank/DDBJ whole genome shotgun (WGS) entry which is preliminary data.</text>
</comment>
<accession>A0ACC2UDX3</accession>
<dbReference type="EMBL" id="QTSX02000790">
    <property type="protein sequence ID" value="KAJ9085004.1"/>
    <property type="molecule type" value="Genomic_DNA"/>
</dbReference>
<name>A0ACC2UDX3_9FUNG</name>
<organism evidence="1 2">
    <name type="scientific">Entomophthora muscae</name>
    <dbReference type="NCBI Taxonomy" id="34485"/>
    <lineage>
        <taxon>Eukaryota</taxon>
        <taxon>Fungi</taxon>
        <taxon>Fungi incertae sedis</taxon>
        <taxon>Zoopagomycota</taxon>
        <taxon>Entomophthoromycotina</taxon>
        <taxon>Entomophthoromycetes</taxon>
        <taxon>Entomophthorales</taxon>
        <taxon>Entomophthoraceae</taxon>
        <taxon>Entomophthora</taxon>
    </lineage>
</organism>
<evidence type="ECO:0000313" key="2">
    <source>
        <dbReference type="Proteomes" id="UP001165960"/>
    </source>
</evidence>
<evidence type="ECO:0000313" key="1">
    <source>
        <dbReference type="EMBL" id="KAJ9085004.1"/>
    </source>
</evidence>
<protein>
    <submittedName>
        <fullName evidence="1">Peroxiredoxin 1</fullName>
    </submittedName>
</protein>
<dbReference type="Proteomes" id="UP001165960">
    <property type="component" value="Unassembled WGS sequence"/>
</dbReference>
<sequence>MSHKLPIRLGSTAPDFKAETTQGHISFHEFLGDSWGVLFSHPADFTPVCTTELGMVQKMHKEFTARNVKPIGLSVDKLQDHFNWVQDINNVNSVKLNFPIIADEDRKVSTLYDMLDTLENDPTNFVNGMPLTVRSVFIIDPSKKVRLMITYPASCGRNFDEIIRVIDSLQLSDRHPVTTPANWKQGDKVIIHPKISDEQASEQFAGFISATPYLRFTAQPKD</sequence>
<keyword evidence="2" id="KW-1185">Reference proteome</keyword>
<proteinExistence type="predicted"/>
<reference evidence="1" key="1">
    <citation type="submission" date="2022-04" db="EMBL/GenBank/DDBJ databases">
        <title>Genome of the entomopathogenic fungus Entomophthora muscae.</title>
        <authorList>
            <person name="Elya C."/>
            <person name="Lovett B.R."/>
            <person name="Lee E."/>
            <person name="Macias A.M."/>
            <person name="Hajek A.E."/>
            <person name="De Bivort B.L."/>
            <person name="Kasson M.T."/>
            <person name="De Fine Licht H.H."/>
            <person name="Stajich J.E."/>
        </authorList>
    </citation>
    <scope>NUCLEOTIDE SEQUENCE</scope>
    <source>
        <strain evidence="1">Berkeley</strain>
    </source>
</reference>